<evidence type="ECO:0000313" key="8">
    <source>
        <dbReference type="EMBL" id="WVZ13983.1"/>
    </source>
</evidence>
<dbReference type="PANTHER" id="PTHR32096:SF18">
    <property type="entry name" value="DISEASE RESISTANCE PROTEIN RRS1B-RELATED"/>
    <property type="match status" value="1"/>
</dbReference>
<dbReference type="Gene3D" id="2.20.25.80">
    <property type="entry name" value="WRKY domain"/>
    <property type="match status" value="1"/>
</dbReference>
<dbReference type="AlphaFoldDB" id="A0AAQ3S2F4"/>
<keyword evidence="3" id="KW-0238">DNA-binding</keyword>
<dbReference type="InterPro" id="IPR036576">
    <property type="entry name" value="WRKY_dom_sf"/>
</dbReference>
<dbReference type="GO" id="GO:0003700">
    <property type="term" value="F:DNA-binding transcription factor activity"/>
    <property type="evidence" value="ECO:0007669"/>
    <property type="project" value="InterPro"/>
</dbReference>
<feature type="domain" description="WRKY" evidence="7">
    <location>
        <begin position="1"/>
        <end position="35"/>
    </location>
</feature>
<dbReference type="SUPFAM" id="SSF118290">
    <property type="entry name" value="WRKY DNA-binding domain"/>
    <property type="match status" value="1"/>
</dbReference>
<evidence type="ECO:0000256" key="5">
    <source>
        <dbReference type="ARBA" id="ARBA00023242"/>
    </source>
</evidence>
<protein>
    <recommendedName>
        <fullName evidence="7">WRKY domain-containing protein</fullName>
    </recommendedName>
</protein>
<dbReference type="Pfam" id="PF03106">
    <property type="entry name" value="WRKY"/>
    <property type="match status" value="1"/>
</dbReference>
<proteinExistence type="predicted"/>
<dbReference type="InterPro" id="IPR044810">
    <property type="entry name" value="WRKY_plant"/>
</dbReference>
<dbReference type="PANTHER" id="PTHR32096">
    <property type="entry name" value="WRKY TRANSCRIPTION FACTOR 30-RELATED-RELATED"/>
    <property type="match status" value="1"/>
</dbReference>
<feature type="compositionally biased region" description="Polar residues" evidence="6">
    <location>
        <begin position="41"/>
        <end position="50"/>
    </location>
</feature>
<accession>A0AAQ3S2F4</accession>
<organism evidence="8 9">
    <name type="scientific">Vigna mungo</name>
    <name type="common">Black gram</name>
    <name type="synonym">Phaseolus mungo</name>
    <dbReference type="NCBI Taxonomy" id="3915"/>
    <lineage>
        <taxon>Eukaryota</taxon>
        <taxon>Viridiplantae</taxon>
        <taxon>Streptophyta</taxon>
        <taxon>Embryophyta</taxon>
        <taxon>Tracheophyta</taxon>
        <taxon>Spermatophyta</taxon>
        <taxon>Magnoliopsida</taxon>
        <taxon>eudicotyledons</taxon>
        <taxon>Gunneridae</taxon>
        <taxon>Pentapetalae</taxon>
        <taxon>rosids</taxon>
        <taxon>fabids</taxon>
        <taxon>Fabales</taxon>
        <taxon>Fabaceae</taxon>
        <taxon>Papilionoideae</taxon>
        <taxon>50 kb inversion clade</taxon>
        <taxon>NPAAA clade</taxon>
        <taxon>indigoferoid/millettioid clade</taxon>
        <taxon>Phaseoleae</taxon>
        <taxon>Vigna</taxon>
    </lineage>
</organism>
<feature type="compositionally biased region" description="Acidic residues" evidence="6">
    <location>
        <begin position="87"/>
        <end position="113"/>
    </location>
</feature>
<evidence type="ECO:0000256" key="6">
    <source>
        <dbReference type="SAM" id="MobiDB-lite"/>
    </source>
</evidence>
<keyword evidence="9" id="KW-1185">Reference proteome</keyword>
<comment type="subcellular location">
    <subcellularLocation>
        <location evidence="1">Nucleus</location>
    </subcellularLocation>
</comment>
<reference evidence="8 9" key="1">
    <citation type="journal article" date="2023" name="Life. Sci Alliance">
        <title>Evolutionary insights into 3D genome organization and epigenetic landscape of Vigna mungo.</title>
        <authorList>
            <person name="Junaid A."/>
            <person name="Singh B."/>
            <person name="Bhatia S."/>
        </authorList>
    </citation>
    <scope>NUCLEOTIDE SEQUENCE [LARGE SCALE GENOMIC DNA]</scope>
    <source>
        <strain evidence="8">Urdbean</strain>
    </source>
</reference>
<evidence type="ECO:0000256" key="1">
    <source>
        <dbReference type="ARBA" id="ARBA00004123"/>
    </source>
</evidence>
<dbReference type="PROSITE" id="PS50811">
    <property type="entry name" value="WRKY"/>
    <property type="match status" value="1"/>
</dbReference>
<sequence length="152" mass="16162">MSQELLQMQKQVERSNTEPNMFIVTYTGEHKHAKPVHRNSLAGSTRTKPSPTGLPEANEAVSGIKIENACSSTSELSTTSLKSGTPENEETVADGEPDFPEMEVDPDALSDNDYDLLIPNTGAMSDAVLLGLTNGAQTKGSDPNSESGLPQS</sequence>
<evidence type="ECO:0000259" key="7">
    <source>
        <dbReference type="PROSITE" id="PS50811"/>
    </source>
</evidence>
<dbReference type="GO" id="GO:0000976">
    <property type="term" value="F:transcription cis-regulatory region binding"/>
    <property type="evidence" value="ECO:0007669"/>
    <property type="project" value="TreeGrafter"/>
</dbReference>
<dbReference type="GO" id="GO:0005634">
    <property type="term" value="C:nucleus"/>
    <property type="evidence" value="ECO:0007669"/>
    <property type="project" value="UniProtKB-SubCell"/>
</dbReference>
<feature type="region of interest" description="Disordered" evidence="6">
    <location>
        <begin position="27"/>
        <end position="113"/>
    </location>
</feature>
<evidence type="ECO:0000313" key="9">
    <source>
        <dbReference type="Proteomes" id="UP001374535"/>
    </source>
</evidence>
<evidence type="ECO:0000256" key="4">
    <source>
        <dbReference type="ARBA" id="ARBA00023163"/>
    </source>
</evidence>
<feature type="compositionally biased region" description="Low complexity" evidence="6">
    <location>
        <begin position="71"/>
        <end position="85"/>
    </location>
</feature>
<dbReference type="EMBL" id="CP144697">
    <property type="protein sequence ID" value="WVZ13983.1"/>
    <property type="molecule type" value="Genomic_DNA"/>
</dbReference>
<evidence type="ECO:0000256" key="3">
    <source>
        <dbReference type="ARBA" id="ARBA00023125"/>
    </source>
</evidence>
<name>A0AAQ3S2F4_VIGMU</name>
<keyword evidence="2" id="KW-0805">Transcription regulation</keyword>
<gene>
    <name evidence="8" type="ORF">V8G54_011549</name>
</gene>
<evidence type="ECO:0000256" key="2">
    <source>
        <dbReference type="ARBA" id="ARBA00023015"/>
    </source>
</evidence>
<keyword evidence="4" id="KW-0804">Transcription</keyword>
<dbReference type="Proteomes" id="UP001374535">
    <property type="component" value="Chromosome 4"/>
</dbReference>
<dbReference type="InterPro" id="IPR003657">
    <property type="entry name" value="WRKY_dom"/>
</dbReference>
<keyword evidence="5" id="KW-0539">Nucleus</keyword>